<reference evidence="2" key="2">
    <citation type="submission" date="2020-09" db="EMBL/GenBank/DDBJ databases">
        <authorList>
            <person name="Sun Q."/>
            <person name="Zhou Y."/>
        </authorList>
    </citation>
    <scope>NUCLEOTIDE SEQUENCE</scope>
    <source>
        <strain evidence="2">CGMCC 1.14988</strain>
    </source>
</reference>
<proteinExistence type="predicted"/>
<reference evidence="2" key="1">
    <citation type="journal article" date="2014" name="Int. J. Syst. Evol. Microbiol.">
        <title>Complete genome sequence of Corynebacterium casei LMG S-19264T (=DSM 44701T), isolated from a smear-ripened cheese.</title>
        <authorList>
            <consortium name="US DOE Joint Genome Institute (JGI-PGF)"/>
            <person name="Walter F."/>
            <person name="Albersmeier A."/>
            <person name="Kalinowski J."/>
            <person name="Ruckert C."/>
        </authorList>
    </citation>
    <scope>NUCLEOTIDE SEQUENCE</scope>
    <source>
        <strain evidence="2">CGMCC 1.14988</strain>
    </source>
</reference>
<dbReference type="PANTHER" id="PTHR43308">
    <property type="entry name" value="OUTER MEMBRANE PROTEIN ALPHA-RELATED"/>
    <property type="match status" value="1"/>
</dbReference>
<dbReference type="InterPro" id="IPR058593">
    <property type="entry name" value="ARB_07466-like_C"/>
</dbReference>
<accession>A0A8J3ETZ9</accession>
<dbReference type="EMBL" id="BMHA01000006">
    <property type="protein sequence ID" value="GGI06646.1"/>
    <property type="molecule type" value="Genomic_DNA"/>
</dbReference>
<feature type="domain" description="SLH" evidence="1">
    <location>
        <begin position="201"/>
        <end position="264"/>
    </location>
</feature>
<protein>
    <recommendedName>
        <fullName evidence="1">SLH domain-containing protein</fullName>
    </recommendedName>
</protein>
<dbReference type="InterPro" id="IPR051465">
    <property type="entry name" value="Cell_Envelope_Struct_Comp"/>
</dbReference>
<keyword evidence="3" id="KW-1185">Reference proteome</keyword>
<gene>
    <name evidence="2" type="ORF">GCM10011354_20130</name>
</gene>
<dbReference type="OrthoDB" id="7671932at2"/>
<sequence>MRRLSSLRQRLVVVGLMTGLLATLTGPAFASSSSIEVRDFGSQIDAYARYEGQSRCASAEQPGVRDFRALLQRNYGANAGGILRSCSQGGKSEHKEGRAYDWMLNAHNASDRRKADEVIGWLLATDEHGNRHAMARRFGIMYIIWNRQVWNAYRPNDGWRPYTGASPHTDHVHFSFTWDGAQRKTSYWTAPDAAVVRPAVAPGPFRDVSSQHSFVDEITWASEAGITTGFQDGSFRPGQDVTRAQMVTFLWRTMDSPRVTTAHGFRDVPSDAHYEAALRWAAAEGVIGGTAPGLFDPTGTLSRAQMARMMHRLVGEPLGAPMHPFIDVKSRDDVPVSFLHRRNITGGIDGTRFAPHHTVTRQQAATFLYRLASNQYAWTVADRTPSTVRFS</sequence>
<dbReference type="RefSeq" id="WP_130650453.1">
    <property type="nucleotide sequence ID" value="NZ_BMHA01000006.1"/>
</dbReference>
<organism evidence="2 3">
    <name type="scientific">Egicoccus halophilus</name>
    <dbReference type="NCBI Taxonomy" id="1670830"/>
    <lineage>
        <taxon>Bacteria</taxon>
        <taxon>Bacillati</taxon>
        <taxon>Actinomycetota</taxon>
        <taxon>Nitriliruptoria</taxon>
        <taxon>Egicoccales</taxon>
        <taxon>Egicoccaceae</taxon>
        <taxon>Egicoccus</taxon>
    </lineage>
</organism>
<dbReference type="Proteomes" id="UP000650511">
    <property type="component" value="Unassembled WGS sequence"/>
</dbReference>
<evidence type="ECO:0000313" key="3">
    <source>
        <dbReference type="Proteomes" id="UP000650511"/>
    </source>
</evidence>
<dbReference type="Pfam" id="PF26571">
    <property type="entry name" value="VldE"/>
    <property type="match status" value="1"/>
</dbReference>
<comment type="caution">
    <text evidence="2">The sequence shown here is derived from an EMBL/GenBank/DDBJ whole genome shotgun (WGS) entry which is preliminary data.</text>
</comment>
<name>A0A8J3ETZ9_9ACTN</name>
<feature type="domain" description="SLH" evidence="1">
    <location>
        <begin position="265"/>
        <end position="324"/>
    </location>
</feature>
<dbReference type="PANTHER" id="PTHR43308:SF5">
    <property type="entry name" value="S-LAYER PROTEIN _ PEPTIDOGLYCAN ENDO-BETA-N-ACETYLGLUCOSAMINIDASE"/>
    <property type="match status" value="1"/>
</dbReference>
<evidence type="ECO:0000313" key="2">
    <source>
        <dbReference type="EMBL" id="GGI06646.1"/>
    </source>
</evidence>
<dbReference type="InterPro" id="IPR001119">
    <property type="entry name" value="SLH_dom"/>
</dbReference>
<dbReference type="PROSITE" id="PS51272">
    <property type="entry name" value="SLH"/>
    <property type="match status" value="2"/>
</dbReference>
<evidence type="ECO:0000259" key="1">
    <source>
        <dbReference type="PROSITE" id="PS51272"/>
    </source>
</evidence>
<dbReference type="AlphaFoldDB" id="A0A8J3ETZ9"/>
<dbReference type="Pfam" id="PF00395">
    <property type="entry name" value="SLH"/>
    <property type="match status" value="3"/>
</dbReference>